<dbReference type="Proteomes" id="UP001275084">
    <property type="component" value="Unassembled WGS sequence"/>
</dbReference>
<feature type="domain" description="DUF7907" evidence="2">
    <location>
        <begin position="10"/>
        <end position="158"/>
    </location>
</feature>
<evidence type="ECO:0000259" key="2">
    <source>
        <dbReference type="Pfam" id="PF25484"/>
    </source>
</evidence>
<keyword evidence="1" id="KW-0732">Signal</keyword>
<feature type="signal peptide" evidence="1">
    <location>
        <begin position="1"/>
        <end position="20"/>
    </location>
</feature>
<dbReference type="EMBL" id="JAUIQD010000005">
    <property type="protein sequence ID" value="KAK3348727.1"/>
    <property type="molecule type" value="Genomic_DNA"/>
</dbReference>
<comment type="caution">
    <text evidence="3">The sequence shown here is derived from an EMBL/GenBank/DDBJ whole genome shotgun (WGS) entry which is preliminary data.</text>
</comment>
<evidence type="ECO:0000313" key="3">
    <source>
        <dbReference type="EMBL" id="KAK3348727.1"/>
    </source>
</evidence>
<protein>
    <recommendedName>
        <fullName evidence="2">DUF7907 domain-containing protein</fullName>
    </recommendedName>
</protein>
<reference evidence="3" key="2">
    <citation type="submission" date="2023-06" db="EMBL/GenBank/DDBJ databases">
        <authorList>
            <consortium name="Lawrence Berkeley National Laboratory"/>
            <person name="Haridas S."/>
            <person name="Hensen N."/>
            <person name="Bonometti L."/>
            <person name="Westerberg I."/>
            <person name="Brannstrom I.O."/>
            <person name="Guillou S."/>
            <person name="Cros-Aarteil S."/>
            <person name="Calhoun S."/>
            <person name="Kuo A."/>
            <person name="Mondo S."/>
            <person name="Pangilinan J."/>
            <person name="Riley R."/>
            <person name="Labutti K."/>
            <person name="Andreopoulos B."/>
            <person name="Lipzen A."/>
            <person name="Chen C."/>
            <person name="Yanf M."/>
            <person name="Daum C."/>
            <person name="Ng V."/>
            <person name="Clum A."/>
            <person name="Steindorff A."/>
            <person name="Ohm R."/>
            <person name="Martin F."/>
            <person name="Silar P."/>
            <person name="Natvig D."/>
            <person name="Lalanne C."/>
            <person name="Gautier V."/>
            <person name="Ament-Velasquez S.L."/>
            <person name="Kruys A."/>
            <person name="Hutchinson M.I."/>
            <person name="Powell A.J."/>
            <person name="Barry K."/>
            <person name="Miller A.N."/>
            <person name="Grigoriev I.V."/>
            <person name="Debuchy R."/>
            <person name="Gladieux P."/>
            <person name="Thoren M.H."/>
            <person name="Johannesson H."/>
        </authorList>
    </citation>
    <scope>NUCLEOTIDE SEQUENCE</scope>
    <source>
        <strain evidence="3">CBS 955.72</strain>
    </source>
</reference>
<name>A0AAJ0MBM0_9PEZI</name>
<organism evidence="3 4">
    <name type="scientific">Lasiosphaeria hispida</name>
    <dbReference type="NCBI Taxonomy" id="260671"/>
    <lineage>
        <taxon>Eukaryota</taxon>
        <taxon>Fungi</taxon>
        <taxon>Dikarya</taxon>
        <taxon>Ascomycota</taxon>
        <taxon>Pezizomycotina</taxon>
        <taxon>Sordariomycetes</taxon>
        <taxon>Sordariomycetidae</taxon>
        <taxon>Sordariales</taxon>
        <taxon>Lasiosphaeriaceae</taxon>
        <taxon>Lasiosphaeria</taxon>
    </lineage>
</organism>
<reference evidence="3" key="1">
    <citation type="journal article" date="2023" name="Mol. Phylogenet. Evol.">
        <title>Genome-scale phylogeny and comparative genomics of the fungal order Sordariales.</title>
        <authorList>
            <person name="Hensen N."/>
            <person name="Bonometti L."/>
            <person name="Westerberg I."/>
            <person name="Brannstrom I.O."/>
            <person name="Guillou S."/>
            <person name="Cros-Aarteil S."/>
            <person name="Calhoun S."/>
            <person name="Haridas S."/>
            <person name="Kuo A."/>
            <person name="Mondo S."/>
            <person name="Pangilinan J."/>
            <person name="Riley R."/>
            <person name="LaButti K."/>
            <person name="Andreopoulos B."/>
            <person name="Lipzen A."/>
            <person name="Chen C."/>
            <person name="Yan M."/>
            <person name="Daum C."/>
            <person name="Ng V."/>
            <person name="Clum A."/>
            <person name="Steindorff A."/>
            <person name="Ohm R.A."/>
            <person name="Martin F."/>
            <person name="Silar P."/>
            <person name="Natvig D.O."/>
            <person name="Lalanne C."/>
            <person name="Gautier V."/>
            <person name="Ament-Velasquez S.L."/>
            <person name="Kruys A."/>
            <person name="Hutchinson M.I."/>
            <person name="Powell A.J."/>
            <person name="Barry K."/>
            <person name="Miller A.N."/>
            <person name="Grigoriev I.V."/>
            <person name="Debuchy R."/>
            <person name="Gladieux P."/>
            <person name="Hiltunen Thoren M."/>
            <person name="Johannesson H."/>
        </authorList>
    </citation>
    <scope>NUCLEOTIDE SEQUENCE</scope>
    <source>
        <strain evidence="3">CBS 955.72</strain>
    </source>
</reference>
<gene>
    <name evidence="3" type="ORF">B0T25DRAFT_457464</name>
</gene>
<dbReference type="Pfam" id="PF25484">
    <property type="entry name" value="DUF7907"/>
    <property type="match status" value="1"/>
</dbReference>
<evidence type="ECO:0000313" key="4">
    <source>
        <dbReference type="Proteomes" id="UP001275084"/>
    </source>
</evidence>
<accession>A0AAJ0MBM0</accession>
<proteinExistence type="predicted"/>
<dbReference type="AlphaFoldDB" id="A0AAJ0MBM0"/>
<sequence length="190" mass="19603">MLLQITTALAFTLIANVTNPALDLVPSINHLNLTGVHVGAGLDEAILTTGPARVLYLNGTTPQDTGIASDGGLFPYGLRLSSLGDDVDSVGLDVGEGQPGVGVSETGWPGLVGPAEGEFVVCFEGRPGYGRPQYPVRFVRVGGQVPAGCVPVVLLAQCAVLGEVPRGAVYDHEGVRGVRCVGDVRAGEWD</sequence>
<evidence type="ECO:0000256" key="1">
    <source>
        <dbReference type="SAM" id="SignalP"/>
    </source>
</evidence>
<feature type="chain" id="PRO_5042597560" description="DUF7907 domain-containing protein" evidence="1">
    <location>
        <begin position="21"/>
        <end position="190"/>
    </location>
</feature>
<dbReference type="InterPro" id="IPR057229">
    <property type="entry name" value="DUF7907"/>
</dbReference>
<keyword evidence="4" id="KW-1185">Reference proteome</keyword>